<feature type="compositionally biased region" description="Basic and acidic residues" evidence="1">
    <location>
        <begin position="369"/>
        <end position="386"/>
    </location>
</feature>
<gene>
    <name evidence="3" type="ORF">MAIT1_02781</name>
    <name evidence="2" type="ORF">MIIT1_02781</name>
</gene>
<organism evidence="2">
    <name type="scientific">Magnetofaba australis IT-1</name>
    <dbReference type="NCBI Taxonomy" id="1434232"/>
    <lineage>
        <taxon>Bacteria</taxon>
        <taxon>Pseudomonadati</taxon>
        <taxon>Pseudomonadota</taxon>
        <taxon>Magnetococcia</taxon>
        <taxon>Magnetococcales</taxon>
        <taxon>Magnetococcaceae</taxon>
        <taxon>Magnetofaba</taxon>
    </lineage>
</organism>
<feature type="compositionally biased region" description="Polar residues" evidence="1">
    <location>
        <begin position="80"/>
        <end position="89"/>
    </location>
</feature>
<name>W0LJB4_9PROT</name>
<reference evidence="3 4" key="2">
    <citation type="journal article" date="2016" name="BMC Genomics">
        <title>Combined genomic and structural analyses of a cultured magnetotactic bacterium reveals its niche adaptation to a dynamic environment.</title>
        <authorList>
            <person name="Araujo A.C."/>
            <person name="Morillo V."/>
            <person name="Cypriano J."/>
            <person name="Teixeira L.C."/>
            <person name="Leao P."/>
            <person name="Lyra S."/>
            <person name="Almeida L.G."/>
            <person name="Bazylinski D.A."/>
            <person name="Vasconcellos A.T."/>
            <person name="Abreu F."/>
            <person name="Lins U."/>
        </authorList>
    </citation>
    <scope>NUCLEOTIDE SEQUENCE [LARGE SCALE GENOMIC DNA]</scope>
    <source>
        <strain evidence="3 4">IT-1</strain>
    </source>
</reference>
<dbReference type="InterPro" id="IPR011990">
    <property type="entry name" value="TPR-like_helical_dom_sf"/>
</dbReference>
<evidence type="ECO:0000313" key="3">
    <source>
        <dbReference type="EMBL" id="OSM08628.1"/>
    </source>
</evidence>
<reference evidence="2" key="1">
    <citation type="journal article" date="2014" name="Front. Microbiol.">
        <title>Isolation, cultivation and genomic analysis of magnetosome biomineralization genes of a new genus of South-seeking magnetotactic cocci within the Alphaproteobacteria.</title>
        <authorList>
            <person name="Morillo V."/>
            <person name="Abreu F."/>
            <person name="Araujo A.C."/>
            <person name="de Almeida L.G."/>
            <person name="Enrich-Prast A."/>
            <person name="Farina M."/>
            <person name="de Vasconcelos A.T."/>
            <person name="Bazylinski D.A."/>
            <person name="Lins U."/>
        </authorList>
    </citation>
    <scope>NUCLEOTIDE SEQUENCE</scope>
    <source>
        <strain evidence="2">IT-1</strain>
    </source>
</reference>
<feature type="region of interest" description="Disordered" evidence="1">
    <location>
        <begin position="367"/>
        <end position="386"/>
    </location>
</feature>
<dbReference type="SUPFAM" id="SSF48452">
    <property type="entry name" value="TPR-like"/>
    <property type="match status" value="1"/>
</dbReference>
<dbReference type="EMBL" id="LVJN01000004">
    <property type="protein sequence ID" value="OSM08628.1"/>
    <property type="molecule type" value="Genomic_DNA"/>
</dbReference>
<keyword evidence="4" id="KW-1185">Reference proteome</keyword>
<feature type="region of interest" description="Disordered" evidence="1">
    <location>
        <begin position="80"/>
        <end position="105"/>
    </location>
</feature>
<dbReference type="EMBL" id="KF933436">
    <property type="protein sequence ID" value="AHG23881.1"/>
    <property type="molecule type" value="Genomic_DNA"/>
</dbReference>
<dbReference type="Proteomes" id="UP000194003">
    <property type="component" value="Unassembled WGS sequence"/>
</dbReference>
<feature type="compositionally biased region" description="Polar residues" evidence="1">
    <location>
        <begin position="240"/>
        <end position="249"/>
    </location>
</feature>
<protein>
    <submittedName>
        <fullName evidence="2">Uncharacterized protein</fullName>
    </submittedName>
</protein>
<feature type="compositionally biased region" description="Polar residues" evidence="1">
    <location>
        <begin position="134"/>
        <end position="145"/>
    </location>
</feature>
<dbReference type="AlphaFoldDB" id="W0LJB4"/>
<feature type="compositionally biased region" description="Polar residues" evidence="1">
    <location>
        <begin position="197"/>
        <end position="216"/>
    </location>
</feature>
<dbReference type="RefSeq" id="WP_158089228.1">
    <property type="nucleotide sequence ID" value="NZ_LVJN01000004.1"/>
</dbReference>
<feature type="region of interest" description="Disordered" evidence="1">
    <location>
        <begin position="240"/>
        <end position="270"/>
    </location>
</feature>
<accession>W0LJB4</accession>
<proteinExistence type="predicted"/>
<sequence length="649" mass="71588">MAVAQERFTLMNLKDATLPQLTGFECGNAPVDLSIVSASGQSFESALEDLLQEIQSSAKGRLPRLQPFDFPEDVWPATEQSLRHTQTLSPRAEPRVAQRQRHAPPQLRLITSELETVVAAPHSSAVERVAHPQTPHSDTPSQRPQTSKRRTPERLKALLTATRQRDEVAMLTRRSEQAWRVLDEMVAPLDALADLQSRPSESSAHQEESTSATGDLNLLAPQQSATHRLGAWLGHLNAPANSTRDSSVQGAKRDTHFNSSTPVYPNGRLADQGGDIDALLDKMDALFDDKRTERRRSVLKQKSHASEESATPGIAQTPPPSVETVSPQPYRTPEEAELRYLAVEVAPFEAVFVAARAEAASPAIVADDLDQKGHDSTTDDSADLKPDTARSEVLKTTQAAQSAAPEIDPLVERHDLNAPTWLPWRFALGGMGLALQRMAEGSINWYLGVLDEMSALRMDYGVLQGKRALAQQRHEEALTWLLGAAQRGDLAAEGWVMTAKCQLQLRQTEPAILALQRAAVRITLSEMSLVLELTILLCDQEQASVALKLVTRLTTQSKTRRPVLCYCRALALHAEGRERAAKRAWRKACALFPHHPARVVLAARFTGHKPSLREVEPAIDATLEEGRTRTPSTVRRRVDILDDLRVDEI</sequence>
<feature type="region of interest" description="Disordered" evidence="1">
    <location>
        <begin position="294"/>
        <end position="329"/>
    </location>
</feature>
<evidence type="ECO:0000313" key="2">
    <source>
        <dbReference type="EMBL" id="AHG23881.1"/>
    </source>
</evidence>
<evidence type="ECO:0000313" key="4">
    <source>
        <dbReference type="Proteomes" id="UP000194003"/>
    </source>
</evidence>
<evidence type="ECO:0000256" key="1">
    <source>
        <dbReference type="SAM" id="MobiDB-lite"/>
    </source>
</evidence>
<feature type="region of interest" description="Disordered" evidence="1">
    <location>
        <begin position="120"/>
        <end position="153"/>
    </location>
</feature>
<feature type="region of interest" description="Disordered" evidence="1">
    <location>
        <begin position="196"/>
        <end position="216"/>
    </location>
</feature>
<dbReference type="Gene3D" id="1.25.40.10">
    <property type="entry name" value="Tetratricopeptide repeat domain"/>
    <property type="match status" value="1"/>
</dbReference>
<dbReference type="STRING" id="1434232.MAIT1_02781"/>